<dbReference type="OrthoDB" id="2082013at2"/>
<name>U4QZB9_9FIRM</name>
<evidence type="ECO:0000313" key="1">
    <source>
        <dbReference type="EMBL" id="EPR10218.1"/>
    </source>
</evidence>
<protein>
    <submittedName>
        <fullName evidence="1">Uncharacterized protein</fullName>
    </submittedName>
</protein>
<organism evidence="1 2">
    <name type="scientific">Ruminiclostridium papyrosolvens C7</name>
    <dbReference type="NCBI Taxonomy" id="1330534"/>
    <lineage>
        <taxon>Bacteria</taxon>
        <taxon>Bacillati</taxon>
        <taxon>Bacillota</taxon>
        <taxon>Clostridia</taxon>
        <taxon>Eubacteriales</taxon>
        <taxon>Oscillospiraceae</taxon>
        <taxon>Ruminiclostridium</taxon>
    </lineage>
</organism>
<dbReference type="RefSeq" id="WP_020816342.1">
    <property type="nucleotide sequence ID" value="NZ_ATAY01000070.1"/>
</dbReference>
<comment type="caution">
    <text evidence="1">The sequence shown here is derived from an EMBL/GenBank/DDBJ whole genome shotgun (WGS) entry which is preliminary data.</text>
</comment>
<dbReference type="AlphaFoldDB" id="U4QZB9"/>
<accession>U4QZB9</accession>
<dbReference type="Proteomes" id="UP000016860">
    <property type="component" value="Unassembled WGS sequence"/>
</dbReference>
<dbReference type="EMBL" id="ATAY01000070">
    <property type="protein sequence ID" value="EPR10218.1"/>
    <property type="molecule type" value="Genomic_DNA"/>
</dbReference>
<sequence>MRRKLNIKKNTIKPEQIKANIYDTVQLIVDITGVTSLDLDYIQSCLKSLFPSNLYTLMETELYPCEVEDLSERRPDGITITSQKRLIEKETVLRFVSKDESEEISISRLFIIIKLNYKSAHKLSEKIDMIREILSCFFRINYFEIVRITLNKKDNIICNSLYMIYQCFVKSMFGDITYTLGRKGEDVKQSSLENKSYLMYGENIVKIYKSVQNGNINYNDKKKEVYEGNLNITMSYECLENYDANDTKLKFIELNNIAFQIFMNHITGSFAEDLVLGNTNKVLGGFNINE</sequence>
<evidence type="ECO:0000313" key="2">
    <source>
        <dbReference type="Proteomes" id="UP000016860"/>
    </source>
</evidence>
<dbReference type="STRING" id="1330534.L323_14430"/>
<proteinExistence type="predicted"/>
<reference evidence="1 2" key="1">
    <citation type="journal article" date="2013" name="Genome Announc.">
        <title>Draft Genome Sequence of the Cellulolytic Bacterium Clostridium papyrosolvens C7 (ATCC 700395).</title>
        <authorList>
            <person name="Zepeda V."/>
            <person name="Dassa B."/>
            <person name="Borovok I."/>
            <person name="Lamed R."/>
            <person name="Bayer E.A."/>
            <person name="Cate J.H."/>
        </authorList>
    </citation>
    <scope>NUCLEOTIDE SEQUENCE [LARGE SCALE GENOMIC DNA]</scope>
    <source>
        <strain evidence="1 2">C7</strain>
    </source>
</reference>
<gene>
    <name evidence="1" type="ORF">L323_14430</name>
</gene>
<dbReference type="PATRIC" id="fig|1330534.3.peg.2862"/>